<feature type="transmembrane region" description="Helical" evidence="1">
    <location>
        <begin position="326"/>
        <end position="347"/>
    </location>
</feature>
<organism evidence="2 3">
    <name type="scientific">Streptomonospora arabica</name>
    <dbReference type="NCBI Taxonomy" id="412417"/>
    <lineage>
        <taxon>Bacteria</taxon>
        <taxon>Bacillati</taxon>
        <taxon>Actinomycetota</taxon>
        <taxon>Actinomycetes</taxon>
        <taxon>Streptosporangiales</taxon>
        <taxon>Nocardiopsidaceae</taxon>
        <taxon>Streptomonospora</taxon>
    </lineage>
</organism>
<keyword evidence="1" id="KW-0472">Membrane</keyword>
<dbReference type="RefSeq" id="WP_344141369.1">
    <property type="nucleotide sequence ID" value="NZ_BAAAQI010000002.1"/>
</dbReference>
<comment type="caution">
    <text evidence="2">The sequence shown here is derived from an EMBL/GenBank/DDBJ whole genome shotgun (WGS) entry which is preliminary data.</text>
</comment>
<name>A0ABV9SS39_9ACTN</name>
<protein>
    <recommendedName>
        <fullName evidence="4">5,10-methylene-tetrahydrofolate dehydrogenase</fullName>
    </recommendedName>
</protein>
<evidence type="ECO:0008006" key="4">
    <source>
        <dbReference type="Google" id="ProtNLM"/>
    </source>
</evidence>
<dbReference type="EMBL" id="JBHSIY010000026">
    <property type="protein sequence ID" value="MFC4869118.1"/>
    <property type="molecule type" value="Genomic_DNA"/>
</dbReference>
<reference evidence="3" key="1">
    <citation type="journal article" date="2019" name="Int. J. Syst. Evol. Microbiol.">
        <title>The Global Catalogue of Microorganisms (GCM) 10K type strain sequencing project: providing services to taxonomists for standard genome sequencing and annotation.</title>
        <authorList>
            <consortium name="The Broad Institute Genomics Platform"/>
            <consortium name="The Broad Institute Genome Sequencing Center for Infectious Disease"/>
            <person name="Wu L."/>
            <person name="Ma J."/>
        </authorList>
    </citation>
    <scope>NUCLEOTIDE SEQUENCE [LARGE SCALE GENOMIC DNA]</scope>
    <source>
        <strain evidence="3">CGMCC 4.7304</strain>
    </source>
</reference>
<proteinExistence type="predicted"/>
<keyword evidence="1" id="KW-1133">Transmembrane helix</keyword>
<dbReference type="Proteomes" id="UP001595858">
    <property type="component" value="Unassembled WGS sequence"/>
</dbReference>
<keyword evidence="1" id="KW-0812">Transmembrane</keyword>
<evidence type="ECO:0000256" key="1">
    <source>
        <dbReference type="SAM" id="Phobius"/>
    </source>
</evidence>
<feature type="transmembrane region" description="Helical" evidence="1">
    <location>
        <begin position="238"/>
        <end position="260"/>
    </location>
</feature>
<keyword evidence="3" id="KW-1185">Reference proteome</keyword>
<accession>A0ABV9SS39</accession>
<evidence type="ECO:0000313" key="2">
    <source>
        <dbReference type="EMBL" id="MFC4869118.1"/>
    </source>
</evidence>
<sequence length="375" mass="40655">MEGEDTAASGARKQTVVGIVAEPVAAPAKVAGQLARELPRLLAEQVDRKREWRTVVSRERLPPSDASHTAMMDVAAERMRRHGWDIGVCLTDVVLRTDEHPIIADAGHDSRIIVVSLPAFGGMALRRNVRGVVAQLIADMLAPDMTVRFPGRRPRGRRLPALSRRFHRVAPEQPRVDTRILASRGRLRLLAGMVRDNRPWRLAFALTGPLIGAFAFSAFYTINTTVWELATNMGTPRLVVAAFGSVAVMVAWLIVYHNLWEPTRGRPPRERGQAAMFNASTLLTLGIGVVSMFAVLYLVNLAAGLVVLAPVVFGRYVDGGLDAGDYVSASLLVSAAGTVAGAIGSGFESEASVREAAFSQRERARREALHTSVGE</sequence>
<feature type="transmembrane region" description="Helical" evidence="1">
    <location>
        <begin position="281"/>
        <end position="314"/>
    </location>
</feature>
<feature type="transmembrane region" description="Helical" evidence="1">
    <location>
        <begin position="202"/>
        <end position="222"/>
    </location>
</feature>
<gene>
    <name evidence="2" type="ORF">ACFPCZ_20990</name>
</gene>
<evidence type="ECO:0000313" key="3">
    <source>
        <dbReference type="Proteomes" id="UP001595858"/>
    </source>
</evidence>